<feature type="compositionally biased region" description="Basic residues" evidence="2">
    <location>
        <begin position="982"/>
        <end position="1005"/>
    </location>
</feature>
<feature type="region of interest" description="Disordered" evidence="2">
    <location>
        <begin position="97"/>
        <end position="118"/>
    </location>
</feature>
<evidence type="ECO:0000256" key="2">
    <source>
        <dbReference type="SAM" id="MobiDB-lite"/>
    </source>
</evidence>
<evidence type="ECO:0000259" key="3">
    <source>
        <dbReference type="SMART" id="SM00331"/>
    </source>
</evidence>
<feature type="region of interest" description="Disordered" evidence="2">
    <location>
        <begin position="854"/>
        <end position="880"/>
    </location>
</feature>
<feature type="compositionally biased region" description="Basic and acidic residues" evidence="2">
    <location>
        <begin position="1006"/>
        <end position="1021"/>
    </location>
</feature>
<feature type="region of interest" description="Disordered" evidence="2">
    <location>
        <begin position="278"/>
        <end position="306"/>
    </location>
</feature>
<feature type="region of interest" description="Disordered" evidence="2">
    <location>
        <begin position="909"/>
        <end position="1044"/>
    </location>
</feature>
<dbReference type="InterPro" id="IPR052016">
    <property type="entry name" value="Bact_Sigma-Reg"/>
</dbReference>
<feature type="compositionally biased region" description="Basic and acidic residues" evidence="2">
    <location>
        <begin position="854"/>
        <end position="876"/>
    </location>
</feature>
<protein>
    <recommendedName>
        <fullName evidence="3">PPM-type phosphatase domain-containing protein</fullName>
    </recommendedName>
</protein>
<feature type="compositionally biased region" description="Basic and acidic residues" evidence="2">
    <location>
        <begin position="734"/>
        <end position="763"/>
    </location>
</feature>
<dbReference type="InterPro" id="IPR036457">
    <property type="entry name" value="PPM-type-like_dom_sf"/>
</dbReference>
<dbReference type="EMBL" id="JAOYFB010000041">
    <property type="protein sequence ID" value="KAK4045157.1"/>
    <property type="molecule type" value="Genomic_DNA"/>
</dbReference>
<evidence type="ECO:0000256" key="1">
    <source>
        <dbReference type="ARBA" id="ARBA00022801"/>
    </source>
</evidence>
<dbReference type="Gene3D" id="3.60.40.10">
    <property type="entry name" value="PPM-type phosphatase domain"/>
    <property type="match status" value="1"/>
</dbReference>
<organism evidence="4 5">
    <name type="scientific">Daphnia magna</name>
    <dbReference type="NCBI Taxonomy" id="35525"/>
    <lineage>
        <taxon>Eukaryota</taxon>
        <taxon>Metazoa</taxon>
        <taxon>Ecdysozoa</taxon>
        <taxon>Arthropoda</taxon>
        <taxon>Crustacea</taxon>
        <taxon>Branchiopoda</taxon>
        <taxon>Diplostraca</taxon>
        <taxon>Cladocera</taxon>
        <taxon>Anomopoda</taxon>
        <taxon>Daphniidae</taxon>
        <taxon>Daphnia</taxon>
    </lineage>
</organism>
<keyword evidence="5" id="KW-1185">Reference proteome</keyword>
<evidence type="ECO:0000313" key="4">
    <source>
        <dbReference type="EMBL" id="KAK4045157.1"/>
    </source>
</evidence>
<proteinExistence type="predicted"/>
<gene>
    <name evidence="4" type="ORF">OUZ56_032565</name>
</gene>
<feature type="compositionally biased region" description="Basic and acidic residues" evidence="2">
    <location>
        <begin position="288"/>
        <end position="302"/>
    </location>
</feature>
<feature type="region of interest" description="Disordered" evidence="2">
    <location>
        <begin position="648"/>
        <end position="818"/>
    </location>
</feature>
<comment type="caution">
    <text evidence="4">The sequence shown here is derived from an EMBL/GenBank/DDBJ whole genome shotgun (WGS) entry which is preliminary data.</text>
</comment>
<feature type="compositionally biased region" description="Basic and acidic residues" evidence="2">
    <location>
        <begin position="1028"/>
        <end position="1038"/>
    </location>
</feature>
<keyword evidence="1" id="KW-0378">Hydrolase</keyword>
<dbReference type="InterPro" id="IPR001932">
    <property type="entry name" value="PPM-type_phosphatase-like_dom"/>
</dbReference>
<accession>A0ABR0B997</accession>
<dbReference type="Pfam" id="PF07228">
    <property type="entry name" value="SpoIIE"/>
    <property type="match status" value="1"/>
</dbReference>
<feature type="domain" description="PPM-type phosphatase" evidence="3">
    <location>
        <begin position="1273"/>
        <end position="1487"/>
    </location>
</feature>
<feature type="compositionally biased region" description="Basic and acidic residues" evidence="2">
    <location>
        <begin position="966"/>
        <end position="981"/>
    </location>
</feature>
<name>A0ABR0B997_9CRUS</name>
<sequence>MAVPLAPLLVGRRARLRLLAAVAAARHGAGDRERDEEDRPDVLWEPLVEDRLLRGAWEGLRRLPPLRDRRDGRLFGEGRGERDALRRRLSCLHPAASQPVVDHRRRRPDERRGIRRSRDRAARRIAVAPVFARRAVPKEAPQPLGERPVPLVEGEEGAVEQGIRGDAGRRFPPGCGDVEDLAEELLRPRRMAEQRQDPELFLGEIGHVARESRLQRRDLLPGARRAVVRRGVVDGVEQAIDPRKELRHLEGAMVAVEARPIGEIGAVGVGRKDLLQERPLAGRQRAVGPRDEQHQPPDRERQQLGLRFGSGREPLGEGAGEARVVVGAFGECHELLGEGVVLRRVRSELAAGGGGAFGIVGKGGEEPAKRGDRAGRIVASVGQRHLGEHERHAKARLGDRRVPFRDASGGLFQAPAGPREVDAKRMNSGIFRAERQKGDRIGIGGRGIPAGLGRLGEGGEGGGARPCPRTPPQRSLDGGSGGAPPFEGVRQERGMERIDEGPREVFGVVFVAVGEEALEGDVGGVEARLCEGQIRVAAGDPVAGRGGEFGELFFGKARKCAKIGDAKHAAKGAIEAFAEGLPVDRRERLLLVGEDLRRLRQEADEAHDRRLLVLVAEEDRAGAELFGAVPEPKEGRGLLVEGARLAAEERHRRADPGGTAGRGAGAPVPARKGDPADDLEPKAKQEQRGDGADGRVGPPDVERLLEPLLRQVVADEPPREEPAGEPADAEGDEREAHRHPLAPGDRKGRDVFVVARRVDHLGDREDEEAPAGAVEGRHRPHQRHRRRPEEYAKGHRRQRLETLGDPADEHLKQRDRERVDERQLFAGGFVPEHADDVDGKRLIKLINQEVVAAHDRQEAEEPHVPDDAPQAREEAGHHRRRCRFRVWRSRPVILQRFCRLFRDRFVEGEEGDGEADDAGDDRIDHRRPQGNQQADRLRRELPEDAPRVDRRIKVGKPLGFAPFRRIPADGPRDHRLQEGPGKRQRRNRPPGAAPRRKRKQRRVRRHIADEARDQRPPKAEPVRQGAGSDREPSAEQRKNPKKCAVFRVGEPNRLREVDTQVYVDAIKGEPLQHLNMDPLLARQLRRLGLDSESPPTDDQWKKFLSTLDDHYRKTEEDRTMLVRSMEVSTDEMDELRRKAENQRDTFRGVISAFQSVIETILGVLEREGSGSIKIGPARDTDAAGPNSTVSKERILVARREIELRLAQSFASSDGSTSEVTAVRTGMVRLSAQILRLITGIGEADERRFGIVRELREAMAVQRVLQAEEEIHEEATLSIAGKILPAEHLSGDFWCHLPVGNGRTLVVVGDATGHGPGAALVTVLARAILQERARGGLTAEAALAALHRALLPFQAARMSMTAIAALHDPAARTLTIANAGHRPAFHVRDGEATAFPGAAAPLGSTPDFVMDPVVVPFAPGDLLVLFSDGLVEAESGTGEPFSERRVRAVAARTASQGAAAVRDALWNSLESHVTGPFGDDVTVVTLAAR</sequence>
<dbReference type="SUPFAM" id="SSF81606">
    <property type="entry name" value="PP2C-like"/>
    <property type="match status" value="1"/>
</dbReference>
<dbReference type="SMART" id="SM00331">
    <property type="entry name" value="PP2C_SIG"/>
    <property type="match status" value="1"/>
</dbReference>
<feature type="compositionally biased region" description="Basic and acidic residues" evidence="2">
    <location>
        <begin position="671"/>
        <end position="693"/>
    </location>
</feature>
<feature type="compositionally biased region" description="Acidic residues" evidence="2">
    <location>
        <begin position="909"/>
        <end position="919"/>
    </location>
</feature>
<feature type="region of interest" description="Disordered" evidence="2">
    <location>
        <begin position="452"/>
        <end position="488"/>
    </location>
</feature>
<dbReference type="Proteomes" id="UP001234178">
    <property type="component" value="Unassembled WGS sequence"/>
</dbReference>
<feature type="compositionally biased region" description="Basic and acidic residues" evidence="2">
    <location>
        <begin position="787"/>
        <end position="818"/>
    </location>
</feature>
<dbReference type="PANTHER" id="PTHR43156">
    <property type="entry name" value="STAGE II SPORULATION PROTEIN E-RELATED"/>
    <property type="match status" value="1"/>
</dbReference>
<feature type="compositionally biased region" description="Basic and acidic residues" evidence="2">
    <location>
        <begin position="935"/>
        <end position="952"/>
    </location>
</feature>
<evidence type="ECO:0000313" key="5">
    <source>
        <dbReference type="Proteomes" id="UP001234178"/>
    </source>
</evidence>
<feature type="compositionally biased region" description="Gly residues" evidence="2">
    <location>
        <begin position="452"/>
        <end position="464"/>
    </location>
</feature>
<reference evidence="4 5" key="1">
    <citation type="journal article" date="2023" name="Nucleic Acids Res.">
        <title>The hologenome of Daphnia magna reveals possible DNA methylation and microbiome-mediated evolution of the host genome.</title>
        <authorList>
            <person name="Chaturvedi A."/>
            <person name="Li X."/>
            <person name="Dhandapani V."/>
            <person name="Marshall H."/>
            <person name="Kissane S."/>
            <person name="Cuenca-Cambronero M."/>
            <person name="Asole G."/>
            <person name="Calvet F."/>
            <person name="Ruiz-Romero M."/>
            <person name="Marangio P."/>
            <person name="Guigo R."/>
            <person name="Rago D."/>
            <person name="Mirbahai L."/>
            <person name="Eastwood N."/>
            <person name="Colbourne J.K."/>
            <person name="Zhou J."/>
            <person name="Mallon E."/>
            <person name="Orsini L."/>
        </authorList>
    </citation>
    <scope>NUCLEOTIDE SEQUENCE [LARGE SCALE GENOMIC DNA]</scope>
    <source>
        <strain evidence="4">LRV0_1</strain>
    </source>
</reference>
<dbReference type="PANTHER" id="PTHR43156:SF2">
    <property type="entry name" value="STAGE II SPORULATION PROTEIN E"/>
    <property type="match status" value="1"/>
</dbReference>